<dbReference type="AlphaFoldDB" id="A0A848FID1"/>
<evidence type="ECO:0000256" key="1">
    <source>
        <dbReference type="SAM" id="Coils"/>
    </source>
</evidence>
<proteinExistence type="predicted"/>
<dbReference type="Pfam" id="PF11333">
    <property type="entry name" value="DUF3135"/>
    <property type="match status" value="1"/>
</dbReference>
<dbReference type="EMBL" id="JABBFW010000049">
    <property type="protein sequence ID" value="NML19012.1"/>
    <property type="molecule type" value="Genomic_DNA"/>
</dbReference>
<evidence type="ECO:0000313" key="2">
    <source>
        <dbReference type="EMBL" id="NML19012.1"/>
    </source>
</evidence>
<evidence type="ECO:0000313" key="3">
    <source>
        <dbReference type="Proteomes" id="UP000574067"/>
    </source>
</evidence>
<name>A0A848FID1_9BURK</name>
<gene>
    <name evidence="2" type="ORF">HHL10_28995</name>
</gene>
<dbReference type="InterPro" id="IPR021482">
    <property type="entry name" value="DUF3135"/>
</dbReference>
<dbReference type="Proteomes" id="UP000574067">
    <property type="component" value="Unassembled WGS sequence"/>
</dbReference>
<protein>
    <submittedName>
        <fullName evidence="2">DUF3135 domain-containing protein</fullName>
    </submittedName>
</protein>
<reference evidence="2 3" key="1">
    <citation type="submission" date="2020-04" db="EMBL/GenBank/DDBJ databases">
        <title>Azohydromonas sp. isolated from soil.</title>
        <authorList>
            <person name="Dahal R.H."/>
        </authorList>
    </citation>
    <scope>NUCLEOTIDE SEQUENCE [LARGE SCALE GENOMIC DNA]</scope>
    <source>
        <strain evidence="2 3">G-1-1-14</strain>
    </source>
</reference>
<organism evidence="2 3">
    <name type="scientific">Azohydromonas caseinilytica</name>
    <dbReference type="NCBI Taxonomy" id="2728836"/>
    <lineage>
        <taxon>Bacteria</taxon>
        <taxon>Pseudomonadati</taxon>
        <taxon>Pseudomonadota</taxon>
        <taxon>Betaproteobacteria</taxon>
        <taxon>Burkholderiales</taxon>
        <taxon>Sphaerotilaceae</taxon>
        <taxon>Azohydromonas</taxon>
    </lineage>
</organism>
<keyword evidence="1" id="KW-0175">Coiled coil</keyword>
<sequence>MLAMPPSFDFDHFARLAQEDPVAFETQRHALLEAAFDELPAALQASARASFAQVQVRMLAAKSPAERLAISLAALNDALQDLQQGFAALRREAVQQSRYSSRSTAA</sequence>
<keyword evidence="3" id="KW-1185">Reference proteome</keyword>
<feature type="coiled-coil region" evidence="1">
    <location>
        <begin position="65"/>
        <end position="92"/>
    </location>
</feature>
<comment type="caution">
    <text evidence="2">The sequence shown here is derived from an EMBL/GenBank/DDBJ whole genome shotgun (WGS) entry which is preliminary data.</text>
</comment>
<accession>A0A848FID1</accession>